<sequence length="252" mass="28338">MEVPLYDRFDAYDLLIHWPSRLRSEAPFFRQFFRRYRVQSVLDMACGTGRHALLFARWGLRVTGTDLSAKMIQRARQNAAADLPIQFLVAGFGELREKAPGPYDAVTCLGNSLPHLLSEAELDEALADFHAVMNAGGLLIVQNNNYDAILKGPRRFMPLASARQAGREYLFFRFFDFEGERVTFNMVTFVKEGKAWSYQADATLQRPLLQADLEAGLRKAGFSPLACYGDCQGNPFDPQGSPNLVVVGTREF</sequence>
<dbReference type="GO" id="GO:1904047">
    <property type="term" value="F:S-adenosyl-L-methionine binding"/>
    <property type="evidence" value="ECO:0007669"/>
    <property type="project" value="TreeGrafter"/>
</dbReference>
<dbReference type="InterPro" id="IPR029063">
    <property type="entry name" value="SAM-dependent_MTases_sf"/>
</dbReference>
<comment type="caution">
    <text evidence="5">The sequence shown here is derived from an EMBL/GenBank/DDBJ whole genome shotgun (WGS) entry which is preliminary data.</text>
</comment>
<evidence type="ECO:0000256" key="1">
    <source>
        <dbReference type="ARBA" id="ARBA00022603"/>
    </source>
</evidence>
<dbReference type="Gene3D" id="2.20.25.110">
    <property type="entry name" value="S-adenosyl-L-methionine-dependent methyltransferases"/>
    <property type="match status" value="1"/>
</dbReference>
<proteinExistence type="predicted"/>
<dbReference type="GO" id="GO:1901052">
    <property type="term" value="P:sarcosine metabolic process"/>
    <property type="evidence" value="ECO:0007669"/>
    <property type="project" value="TreeGrafter"/>
</dbReference>
<dbReference type="GO" id="GO:0042802">
    <property type="term" value="F:identical protein binding"/>
    <property type="evidence" value="ECO:0007669"/>
    <property type="project" value="TreeGrafter"/>
</dbReference>
<dbReference type="CDD" id="cd02440">
    <property type="entry name" value="AdoMet_MTases"/>
    <property type="match status" value="1"/>
</dbReference>
<dbReference type="GO" id="GO:0017174">
    <property type="term" value="F:glycine N-methyltransferase activity"/>
    <property type="evidence" value="ECO:0007669"/>
    <property type="project" value="InterPro"/>
</dbReference>
<dbReference type="InterPro" id="IPR041698">
    <property type="entry name" value="Methyltransf_25"/>
</dbReference>
<evidence type="ECO:0000256" key="2">
    <source>
        <dbReference type="ARBA" id="ARBA00022679"/>
    </source>
</evidence>
<dbReference type="Pfam" id="PF13649">
    <property type="entry name" value="Methyltransf_25"/>
    <property type="match status" value="1"/>
</dbReference>
<organism evidence="5 6">
    <name type="scientific">Tectimicrobiota bacterium</name>
    <dbReference type="NCBI Taxonomy" id="2528274"/>
    <lineage>
        <taxon>Bacteria</taxon>
        <taxon>Pseudomonadati</taxon>
        <taxon>Nitrospinota/Tectimicrobiota group</taxon>
        <taxon>Candidatus Tectimicrobiota</taxon>
    </lineage>
</organism>
<dbReference type="SUPFAM" id="SSF53335">
    <property type="entry name" value="S-adenosyl-L-methionine-dependent methyltransferases"/>
    <property type="match status" value="1"/>
</dbReference>
<evidence type="ECO:0000313" key="5">
    <source>
        <dbReference type="EMBL" id="MBI2877897.1"/>
    </source>
</evidence>
<dbReference type="EMBL" id="JACPRF010000413">
    <property type="protein sequence ID" value="MBI2877897.1"/>
    <property type="molecule type" value="Genomic_DNA"/>
</dbReference>
<keyword evidence="1 5" id="KW-0489">Methyltransferase</keyword>
<keyword evidence="2" id="KW-0808">Transferase</keyword>
<dbReference type="GO" id="GO:0046500">
    <property type="term" value="P:S-adenosylmethionine metabolic process"/>
    <property type="evidence" value="ECO:0007669"/>
    <property type="project" value="TreeGrafter"/>
</dbReference>
<dbReference type="GO" id="GO:0006730">
    <property type="term" value="P:one-carbon metabolic process"/>
    <property type="evidence" value="ECO:0007669"/>
    <property type="project" value="TreeGrafter"/>
</dbReference>
<name>A0A932CSN7_UNCTE</name>
<evidence type="ECO:0000313" key="6">
    <source>
        <dbReference type="Proteomes" id="UP000769766"/>
    </source>
</evidence>
<dbReference type="GO" id="GO:0051289">
    <property type="term" value="P:protein homotetramerization"/>
    <property type="evidence" value="ECO:0007669"/>
    <property type="project" value="TreeGrafter"/>
</dbReference>
<dbReference type="GO" id="GO:0006111">
    <property type="term" value="P:regulation of gluconeogenesis"/>
    <property type="evidence" value="ECO:0007669"/>
    <property type="project" value="TreeGrafter"/>
</dbReference>
<dbReference type="Proteomes" id="UP000769766">
    <property type="component" value="Unassembled WGS sequence"/>
</dbReference>
<keyword evidence="3" id="KW-0949">S-adenosyl-L-methionine</keyword>
<reference evidence="5" key="1">
    <citation type="submission" date="2020-07" db="EMBL/GenBank/DDBJ databases">
        <title>Huge and variable diversity of episymbiotic CPR bacteria and DPANN archaea in groundwater ecosystems.</title>
        <authorList>
            <person name="He C.Y."/>
            <person name="Keren R."/>
            <person name="Whittaker M."/>
            <person name="Farag I.F."/>
            <person name="Doudna J."/>
            <person name="Cate J.H.D."/>
            <person name="Banfield J.F."/>
        </authorList>
    </citation>
    <scope>NUCLEOTIDE SEQUENCE</scope>
    <source>
        <strain evidence="5">NC_groundwater_672_Ag_B-0.1um_62_36</strain>
    </source>
</reference>
<feature type="domain" description="Methyltransferase" evidence="4">
    <location>
        <begin position="41"/>
        <end position="137"/>
    </location>
</feature>
<accession>A0A932CSN7</accession>
<dbReference type="AlphaFoldDB" id="A0A932CSN7"/>
<protein>
    <submittedName>
        <fullName evidence="5">Class I SAM-dependent methyltransferase</fullName>
    </submittedName>
</protein>
<dbReference type="GO" id="GO:0016594">
    <property type="term" value="F:glycine binding"/>
    <property type="evidence" value="ECO:0007669"/>
    <property type="project" value="TreeGrafter"/>
</dbReference>
<dbReference type="GO" id="GO:0005829">
    <property type="term" value="C:cytosol"/>
    <property type="evidence" value="ECO:0007669"/>
    <property type="project" value="TreeGrafter"/>
</dbReference>
<evidence type="ECO:0000259" key="4">
    <source>
        <dbReference type="Pfam" id="PF13649"/>
    </source>
</evidence>
<evidence type="ECO:0000256" key="3">
    <source>
        <dbReference type="ARBA" id="ARBA00022691"/>
    </source>
</evidence>
<dbReference type="PANTHER" id="PTHR16458:SF2">
    <property type="entry name" value="GLYCINE N-METHYLTRANSFERASE"/>
    <property type="match status" value="1"/>
</dbReference>
<dbReference type="GO" id="GO:0046498">
    <property type="term" value="P:S-adenosylhomocysteine metabolic process"/>
    <property type="evidence" value="ECO:0007669"/>
    <property type="project" value="TreeGrafter"/>
</dbReference>
<dbReference type="InterPro" id="IPR014369">
    <property type="entry name" value="Gly/Sar_N_MeTrfase"/>
</dbReference>
<dbReference type="PANTHER" id="PTHR16458">
    <property type="entry name" value="GLYCINE N-METHYLTRANSFERASE"/>
    <property type="match status" value="1"/>
</dbReference>
<dbReference type="GO" id="GO:0032259">
    <property type="term" value="P:methylation"/>
    <property type="evidence" value="ECO:0007669"/>
    <property type="project" value="UniProtKB-KW"/>
</dbReference>
<dbReference type="Gene3D" id="3.40.50.150">
    <property type="entry name" value="Vaccinia Virus protein VP39"/>
    <property type="match status" value="1"/>
</dbReference>
<gene>
    <name evidence="5" type="ORF">HYY20_13560</name>
</gene>